<gene>
    <name evidence="2" type="primary">Vigan.08G049900</name>
    <name evidence="2" type="ORF">VIGAN_08049900</name>
</gene>
<protein>
    <submittedName>
        <fullName evidence="2">Uncharacterized protein</fullName>
    </submittedName>
</protein>
<keyword evidence="1" id="KW-0472">Membrane</keyword>
<name>A0A0S3SM84_PHAAN</name>
<feature type="non-terminal residue" evidence="2">
    <location>
        <position position="73"/>
    </location>
</feature>
<keyword evidence="3" id="KW-1185">Reference proteome</keyword>
<evidence type="ECO:0000313" key="2">
    <source>
        <dbReference type="EMBL" id="BAT93944.1"/>
    </source>
</evidence>
<keyword evidence="1" id="KW-0812">Transmembrane</keyword>
<dbReference type="EMBL" id="AP015041">
    <property type="protein sequence ID" value="BAT93944.1"/>
    <property type="molecule type" value="Genomic_DNA"/>
</dbReference>
<evidence type="ECO:0000313" key="3">
    <source>
        <dbReference type="Proteomes" id="UP000291084"/>
    </source>
</evidence>
<keyword evidence="1" id="KW-1133">Transmembrane helix</keyword>
<accession>A0A0S3SM84</accession>
<dbReference type="AlphaFoldDB" id="A0A0S3SM84"/>
<proteinExistence type="predicted"/>
<feature type="transmembrane region" description="Helical" evidence="1">
    <location>
        <begin position="30"/>
        <end position="59"/>
    </location>
</feature>
<dbReference type="Proteomes" id="UP000291084">
    <property type="component" value="Chromosome 8"/>
</dbReference>
<evidence type="ECO:0000256" key="1">
    <source>
        <dbReference type="SAM" id="Phobius"/>
    </source>
</evidence>
<organism evidence="2 3">
    <name type="scientific">Vigna angularis var. angularis</name>
    <dbReference type="NCBI Taxonomy" id="157739"/>
    <lineage>
        <taxon>Eukaryota</taxon>
        <taxon>Viridiplantae</taxon>
        <taxon>Streptophyta</taxon>
        <taxon>Embryophyta</taxon>
        <taxon>Tracheophyta</taxon>
        <taxon>Spermatophyta</taxon>
        <taxon>Magnoliopsida</taxon>
        <taxon>eudicotyledons</taxon>
        <taxon>Gunneridae</taxon>
        <taxon>Pentapetalae</taxon>
        <taxon>rosids</taxon>
        <taxon>fabids</taxon>
        <taxon>Fabales</taxon>
        <taxon>Fabaceae</taxon>
        <taxon>Papilionoideae</taxon>
        <taxon>50 kb inversion clade</taxon>
        <taxon>NPAAA clade</taxon>
        <taxon>indigoferoid/millettioid clade</taxon>
        <taxon>Phaseoleae</taxon>
        <taxon>Vigna</taxon>
    </lineage>
</organism>
<reference evidence="2 3" key="1">
    <citation type="journal article" date="2015" name="Sci. Rep.">
        <title>The power of single molecule real-time sequencing technology in the de novo assembly of a eukaryotic genome.</title>
        <authorList>
            <person name="Sakai H."/>
            <person name="Naito K."/>
            <person name="Ogiso-Tanaka E."/>
            <person name="Takahashi Y."/>
            <person name="Iseki K."/>
            <person name="Muto C."/>
            <person name="Satou K."/>
            <person name="Teruya K."/>
            <person name="Shiroma A."/>
            <person name="Shimoji M."/>
            <person name="Hirano T."/>
            <person name="Itoh T."/>
            <person name="Kaga A."/>
            <person name="Tomooka N."/>
        </authorList>
    </citation>
    <scope>NUCLEOTIDE SEQUENCE [LARGE SCALE GENOMIC DNA]</scope>
    <source>
        <strain evidence="3">cv. Shumari</strain>
    </source>
</reference>
<sequence length="73" mass="8351">MAQFCSSSLLLCSDQSPCCCVVCIANSVLILHPFIFIITRLFFLSGQLALPTLIFTFCLKKYHYNFHFFFSSL</sequence>